<dbReference type="Proteomes" id="UP000318821">
    <property type="component" value="Unassembled WGS sequence"/>
</dbReference>
<feature type="transmembrane region" description="Helical" evidence="6">
    <location>
        <begin position="444"/>
        <end position="467"/>
    </location>
</feature>
<keyword evidence="2 6" id="KW-0812">Transmembrane</keyword>
<feature type="transmembrane region" description="Helical" evidence="6">
    <location>
        <begin position="103"/>
        <end position="129"/>
    </location>
</feature>
<feature type="region of interest" description="Disordered" evidence="5">
    <location>
        <begin position="69"/>
        <end position="91"/>
    </location>
</feature>
<feature type="domain" description="Amino acid transporter transmembrane" evidence="7">
    <location>
        <begin position="112"/>
        <end position="502"/>
    </location>
</feature>
<evidence type="ECO:0000256" key="1">
    <source>
        <dbReference type="ARBA" id="ARBA00004141"/>
    </source>
</evidence>
<feature type="transmembrane region" description="Helical" evidence="6">
    <location>
        <begin position="261"/>
        <end position="280"/>
    </location>
</feature>
<feature type="transmembrane region" description="Helical" evidence="6">
    <location>
        <begin position="300"/>
        <end position="322"/>
    </location>
</feature>
<evidence type="ECO:0000313" key="10">
    <source>
        <dbReference type="EMBL" id="TPP47646.1"/>
    </source>
</evidence>
<evidence type="ECO:0000256" key="4">
    <source>
        <dbReference type="ARBA" id="ARBA00023136"/>
    </source>
</evidence>
<comment type="subcellular location">
    <subcellularLocation>
        <location evidence="1">Membrane</location>
        <topology evidence="1">Multi-pass membrane protein</topology>
    </subcellularLocation>
</comment>
<evidence type="ECO:0000256" key="3">
    <source>
        <dbReference type="ARBA" id="ARBA00022989"/>
    </source>
</evidence>
<accession>A0A504X0B2</accession>
<proteinExistence type="predicted"/>
<dbReference type="AlphaFoldDB" id="A0A504X0B2"/>
<organism evidence="9 11">
    <name type="scientific">Leishmania donovani</name>
    <dbReference type="NCBI Taxonomy" id="5661"/>
    <lineage>
        <taxon>Eukaryota</taxon>
        <taxon>Discoba</taxon>
        <taxon>Euglenozoa</taxon>
        <taxon>Kinetoplastea</taxon>
        <taxon>Metakinetoplastina</taxon>
        <taxon>Trypanosomatida</taxon>
        <taxon>Trypanosomatidae</taxon>
        <taxon>Leishmaniinae</taxon>
        <taxon>Leishmania</taxon>
    </lineage>
</organism>
<gene>
    <name evidence="10" type="ORF">CGC20_38130</name>
    <name evidence="9" type="ORF">CGC20_3870</name>
    <name evidence="8" type="ORF">LDHU3_31.0900</name>
</gene>
<keyword evidence="4 6" id="KW-0472">Membrane</keyword>
<feature type="transmembrane region" description="Helical" evidence="6">
    <location>
        <begin position="420"/>
        <end position="438"/>
    </location>
</feature>
<dbReference type="Pfam" id="PF01490">
    <property type="entry name" value="Aa_trans"/>
    <property type="match status" value="1"/>
</dbReference>
<feature type="transmembrane region" description="Helical" evidence="6">
    <location>
        <begin position="230"/>
        <end position="249"/>
    </location>
</feature>
<evidence type="ECO:0000313" key="9">
    <source>
        <dbReference type="EMBL" id="TPP41564.1"/>
    </source>
</evidence>
<dbReference type="GO" id="GO:0005737">
    <property type="term" value="C:cytoplasm"/>
    <property type="evidence" value="ECO:0007669"/>
    <property type="project" value="TreeGrafter"/>
</dbReference>
<keyword evidence="3 6" id="KW-1133">Transmembrane helix</keyword>
<evidence type="ECO:0000259" key="7">
    <source>
        <dbReference type="Pfam" id="PF01490"/>
    </source>
</evidence>
<reference evidence="9" key="2">
    <citation type="submission" date="2019-02" db="EMBL/GenBank/DDBJ databases">
        <title>FDA dAtabase for Regulatory Grade micrObial Sequences (FDA-ARGOS): Supporting development and validation of Infectious Disease Dx tests.</title>
        <authorList>
            <person name="Duncan R."/>
            <person name="Fisher C."/>
            <person name="Tallon L.J."/>
            <person name="Sadzewicz L."/>
            <person name="Sengamalay N."/>
            <person name="Ott S."/>
            <person name="Godinez A."/>
            <person name="Nagaraj S."/>
            <person name="Nadendla S."/>
            <person name="Sichtig H."/>
        </authorList>
    </citation>
    <scope>NUCLEOTIDE SEQUENCE</scope>
    <source>
        <strain evidence="9">FDAARGOS_360</strain>
    </source>
</reference>
<evidence type="ECO:0000313" key="8">
    <source>
        <dbReference type="EMBL" id="CAC5432472.1"/>
    </source>
</evidence>
<dbReference type="Proteomes" id="UP000601710">
    <property type="component" value="Chromosome 31"/>
</dbReference>
<dbReference type="GO" id="GO:0016020">
    <property type="term" value="C:membrane"/>
    <property type="evidence" value="ECO:0007669"/>
    <property type="project" value="UniProtKB-SubCell"/>
</dbReference>
<evidence type="ECO:0000313" key="11">
    <source>
        <dbReference type="Proteomes" id="UP000318821"/>
    </source>
</evidence>
<dbReference type="VEuPathDB" id="TriTrypDB:LdCL_310011700"/>
<protein>
    <submittedName>
        <fullName evidence="9">Transmembrane amino acid transporter family protein</fullName>
    </submittedName>
    <submittedName>
        <fullName evidence="8">Tryptophan/tyrosine_permease_family/Transmembrane _amino_acid_transporter_protein_putative/Pfam:PF03222/Pfam: PF01490</fullName>
    </submittedName>
</protein>
<reference evidence="11" key="1">
    <citation type="submission" date="2019-02" db="EMBL/GenBank/DDBJ databases">
        <title>FDA dAtabase for Regulatory Grade micrObial Sequences (FDA-ARGOS): Supporting development and validation of Infectious Disease Dx tests.</title>
        <authorList>
            <person name="Duncan R."/>
            <person name="Fisher C."/>
            <person name="Tallon L."/>
            <person name="Sadzewicz L."/>
            <person name="Sengamalay N."/>
            <person name="Ott S."/>
            <person name="Godinez A."/>
            <person name="Nagaraj S."/>
            <person name="Vavikolanu K."/>
            <person name="Vyas G."/>
            <person name="Nadendla S."/>
            <person name="Aluvathingal J."/>
            <person name="Sichtig H."/>
        </authorList>
    </citation>
    <scope>NUCLEOTIDE SEQUENCE [LARGE SCALE GENOMIC DNA]</scope>
    <source>
        <strain evidence="11">FDAARGOS_360</strain>
    </source>
</reference>
<dbReference type="EMBL" id="LR812651">
    <property type="protein sequence ID" value="CAC5432472.1"/>
    <property type="molecule type" value="Genomic_DNA"/>
</dbReference>
<feature type="transmembrane region" description="Helical" evidence="6">
    <location>
        <begin position="334"/>
        <end position="356"/>
    </location>
</feature>
<feature type="transmembrane region" description="Helical" evidence="6">
    <location>
        <begin position="141"/>
        <end position="162"/>
    </location>
</feature>
<dbReference type="EMBL" id="RHLD01000005">
    <property type="protein sequence ID" value="TPP41564.1"/>
    <property type="molecule type" value="Genomic_DNA"/>
</dbReference>
<evidence type="ECO:0000256" key="2">
    <source>
        <dbReference type="ARBA" id="ARBA00022692"/>
    </source>
</evidence>
<sequence>MPGNRVPLSHTLGKDEVELKGHCRSDCHEAPAAALGDMDPKWVDVDDEFSCGGGRKLLYECPDLPMQNGVDRDTEGQPLPSSQAPDEVRGAKRRARRNIFSRIFNAIIPHGGLLSGAVNLACVTLGAGIMSIPSAFNTSGIIMAVFYLVIITSLTVFSITLLSNAMEKTGIYSFEGLARALFGRGGDIVAAVLMWILCFGASVGFVIAIGDILKPIFAHPKVPPFLQEKSGRRCIMSGVWLLFMLPLVLPKKINSLRYMSAVGVFFIVFFVICAIYHSIVYGLKDGIRKDLVMVRPGNEAVSGLSIFCFSYLCQVNVGRIIVENTERTTRMITLQAILSCSICATLYFLTGFFGYADFGPSLKGNILERYSPYQSPIFFVVFPGIIVKLCASFSLDMLACRTALFQVMHWDVETMPYWKHTLVSVPMAIGALILGLFVPDINIVFGLAGALSGGFIGFVFPALFVMYAGSWNLKKVGIWYYLATYFLLICGVVSIVFGTVSTVYFSFFV</sequence>
<evidence type="ECO:0000256" key="6">
    <source>
        <dbReference type="SAM" id="Phobius"/>
    </source>
</evidence>
<dbReference type="PANTHER" id="PTHR22950">
    <property type="entry name" value="AMINO ACID TRANSPORTER"/>
    <property type="match status" value="1"/>
</dbReference>
<dbReference type="VEuPathDB" id="TriTrypDB:LdBPK_310600.1"/>
<reference evidence="8" key="3">
    <citation type="submission" date="2020-06" db="EMBL/GenBank/DDBJ databases">
        <authorList>
            <person name="Camacho E."/>
            <person name="Gonzalez-de la Fuente S."/>
            <person name="Rastrojo A."/>
            <person name="Peiro-Pastor R."/>
            <person name="Solana JC."/>
            <person name="Tabera L."/>
            <person name="Gamarro F."/>
            <person name="Carrasco-Ramiro F."/>
            <person name="Requena JM."/>
            <person name="Aguado B."/>
        </authorList>
    </citation>
    <scope>NUCLEOTIDE SEQUENCE</scope>
</reference>
<dbReference type="VEuPathDB" id="TriTrypDB:LDHU3_31.0900"/>
<name>A0A504X0B2_LEIDO</name>
<dbReference type="PANTHER" id="PTHR22950:SF690">
    <property type="entry name" value="ACID TRANSPORTER, PUTATIVE-RELATED"/>
    <property type="match status" value="1"/>
</dbReference>
<dbReference type="GO" id="GO:0015179">
    <property type="term" value="F:L-amino acid transmembrane transporter activity"/>
    <property type="evidence" value="ECO:0007669"/>
    <property type="project" value="TreeGrafter"/>
</dbReference>
<feature type="transmembrane region" description="Helical" evidence="6">
    <location>
        <begin position="188"/>
        <end position="210"/>
    </location>
</feature>
<feature type="transmembrane region" description="Helical" evidence="6">
    <location>
        <begin position="376"/>
        <end position="399"/>
    </location>
</feature>
<feature type="transmembrane region" description="Helical" evidence="6">
    <location>
        <begin position="479"/>
        <end position="507"/>
    </location>
</feature>
<evidence type="ECO:0000256" key="5">
    <source>
        <dbReference type="SAM" id="MobiDB-lite"/>
    </source>
</evidence>
<dbReference type="EMBL" id="RHLD01000004">
    <property type="protein sequence ID" value="TPP47646.1"/>
    <property type="molecule type" value="Genomic_DNA"/>
</dbReference>
<dbReference type="InterPro" id="IPR013057">
    <property type="entry name" value="AA_transpt_TM"/>
</dbReference>